<dbReference type="EMBL" id="LFIW01001087">
    <property type="protein sequence ID" value="KZL83706.1"/>
    <property type="molecule type" value="Genomic_DNA"/>
</dbReference>
<evidence type="ECO:0000313" key="2">
    <source>
        <dbReference type="Proteomes" id="UP000076584"/>
    </source>
</evidence>
<comment type="caution">
    <text evidence="1">The sequence shown here is derived from an EMBL/GenBank/DDBJ whole genome shotgun (WGS) entry which is preliminary data.</text>
</comment>
<evidence type="ECO:0000313" key="1">
    <source>
        <dbReference type="EMBL" id="KZL83706.1"/>
    </source>
</evidence>
<sequence length="165" mass="18688">MAYLFLPQHRSAQHGRIMYWELFIIHSASYHGHSLQHIRALGITTMIPGVRQKSDYPSHVTPLHDIFLLLLGLGLCLHLGHLAIIPLSLGLLGGYRVAEQGWLSRGQCLIVLLSRRLWWKDWLLELLFKADGFSAKRLAISPPRKASCHKFGQQLIDCHGRAVAQ</sequence>
<accession>A0A167DCV9</accession>
<proteinExistence type="predicted"/>
<name>A0A167DCV9_COLIC</name>
<keyword evidence="2" id="KW-1185">Reference proteome</keyword>
<reference evidence="1 2" key="1">
    <citation type="submission" date="2015-06" db="EMBL/GenBank/DDBJ databases">
        <title>Survival trade-offs in plant roots during colonization by closely related pathogenic and mutualistic fungi.</title>
        <authorList>
            <person name="Hacquard S."/>
            <person name="Kracher B."/>
            <person name="Hiruma K."/>
            <person name="Weinman A."/>
            <person name="Muench P."/>
            <person name="Garrido Oter R."/>
            <person name="Ver Loren van Themaat E."/>
            <person name="Dallerey J.-F."/>
            <person name="Damm U."/>
            <person name="Henrissat B."/>
            <person name="Lespinet O."/>
            <person name="Thon M."/>
            <person name="Kemen E."/>
            <person name="McHardy A.C."/>
            <person name="Schulze-Lefert P."/>
            <person name="O'Connell R.J."/>
        </authorList>
    </citation>
    <scope>NUCLEOTIDE SEQUENCE [LARGE SCALE GENOMIC DNA]</scope>
    <source>
        <strain evidence="1 2">MAFF 238704</strain>
    </source>
</reference>
<dbReference type="Proteomes" id="UP000076584">
    <property type="component" value="Unassembled WGS sequence"/>
</dbReference>
<gene>
    <name evidence="1" type="ORF">CI238_07701</name>
</gene>
<dbReference type="AlphaFoldDB" id="A0A167DCV9"/>
<organism evidence="1 2">
    <name type="scientific">Colletotrichum incanum</name>
    <name type="common">Soybean anthracnose fungus</name>
    <dbReference type="NCBI Taxonomy" id="1573173"/>
    <lineage>
        <taxon>Eukaryota</taxon>
        <taxon>Fungi</taxon>
        <taxon>Dikarya</taxon>
        <taxon>Ascomycota</taxon>
        <taxon>Pezizomycotina</taxon>
        <taxon>Sordariomycetes</taxon>
        <taxon>Hypocreomycetidae</taxon>
        <taxon>Glomerellales</taxon>
        <taxon>Glomerellaceae</taxon>
        <taxon>Colletotrichum</taxon>
        <taxon>Colletotrichum spaethianum species complex</taxon>
    </lineage>
</organism>
<protein>
    <submittedName>
        <fullName evidence="1">Uncharacterized protein</fullName>
    </submittedName>
</protein>